<reference evidence="11" key="1">
    <citation type="submission" date="2021-02" db="EMBL/GenBank/DDBJ databases">
        <title>Infant gut strain persistence is associated with maternal origin, phylogeny, and functional potential including surface adhesion and iron acquisition.</title>
        <authorList>
            <person name="Lou Y.C."/>
        </authorList>
    </citation>
    <scope>NUCLEOTIDE SEQUENCE</scope>
    <source>
        <strain evidence="11">L1_008_092G1_dasL1_008_092G1_concoct_16</strain>
    </source>
</reference>
<evidence type="ECO:0000256" key="8">
    <source>
        <dbReference type="SAM" id="MobiDB-lite"/>
    </source>
</evidence>
<dbReference type="InterPro" id="IPR036514">
    <property type="entry name" value="SGNH_hydro_sf"/>
</dbReference>
<feature type="transmembrane region" description="Helical" evidence="9">
    <location>
        <begin position="181"/>
        <end position="203"/>
    </location>
</feature>
<evidence type="ECO:0000259" key="10">
    <source>
        <dbReference type="Pfam" id="PF01757"/>
    </source>
</evidence>
<evidence type="ECO:0000256" key="7">
    <source>
        <dbReference type="ARBA" id="ARBA00023315"/>
    </source>
</evidence>
<feature type="domain" description="Acyltransferase 3" evidence="10">
    <location>
        <begin position="21"/>
        <end position="367"/>
    </location>
</feature>
<feature type="transmembrane region" description="Helical" evidence="9">
    <location>
        <begin position="401"/>
        <end position="421"/>
    </location>
</feature>
<dbReference type="InterPro" id="IPR050879">
    <property type="entry name" value="Acyltransferase_3"/>
</dbReference>
<proteinExistence type="predicted"/>
<feature type="transmembrane region" description="Helical" evidence="9">
    <location>
        <begin position="46"/>
        <end position="67"/>
    </location>
</feature>
<sequence length="653" mass="70421">MKSLFTSSVRPYEANRRYILPGLDGLRAIAVLLVIVYHFWPTVLPGGMIGVDIFFVISGFLITSLLLREGALNGRIALGSFWVRRARRLLPAIALMILVLGPVSLIVGGDIQVNLGRQLLGAATFSSNWISIFAGNDYFAQTSPELFTNFWSLAVEEQFYVLWPLLIVASGLLLGRRWRHFSAIMVLGILASLGVAAFLLMNGTPISRIYYGTDTHLYGLLLGALLAFARPWSLYPPMGKKALYRVAQPFGLIAFTRVMVSWLSLFALIPYAILVPESAPGAIPWGLFGASLLALGVIQGMLPDMLAGASEALRRLLNFAPLRWVGERSYGLYLWHWPLAVVMHYVLGADRSPLVNVGVLVATFAIAEMSYRWIETPIRRRGFRESANRVIASFQNATVKALPIALTLLVIAAAGATGVAVRTAPAMTTAQQSVEDGKRAAAERLKARQEARASASASASVIAKDGKDAKVNASASASASQEATGPINSSQVTVVGDSIVVAVSPDLYDKMPEAQIDAAEGRTIAKALPIIKTMGASGQIRQTLVLSVTANSTILDGQLDEVLAAMPADSKLVLVTGYGPRNLSWIEYSNTKIHEFASQHSDRVIIADWNSAIRQALQTQSGLLASDGVHPEAAGQELYARVVEQAIAKAQKK</sequence>
<feature type="transmembrane region" description="Helical" evidence="9">
    <location>
        <begin position="250"/>
        <end position="273"/>
    </location>
</feature>
<evidence type="ECO:0000256" key="6">
    <source>
        <dbReference type="ARBA" id="ARBA00023136"/>
    </source>
</evidence>
<dbReference type="SUPFAM" id="SSF52266">
    <property type="entry name" value="SGNH hydrolase"/>
    <property type="match status" value="1"/>
</dbReference>
<gene>
    <name evidence="11" type="ORF">KH265_07170</name>
</gene>
<feature type="transmembrane region" description="Helical" evidence="9">
    <location>
        <begin position="20"/>
        <end position="40"/>
    </location>
</feature>
<organism evidence="11 12">
    <name type="scientific">Rothia mucilaginosa</name>
    <dbReference type="NCBI Taxonomy" id="43675"/>
    <lineage>
        <taxon>Bacteria</taxon>
        <taxon>Bacillati</taxon>
        <taxon>Actinomycetota</taxon>
        <taxon>Actinomycetes</taxon>
        <taxon>Micrococcales</taxon>
        <taxon>Micrococcaceae</taxon>
        <taxon>Rothia</taxon>
    </lineage>
</organism>
<keyword evidence="7 11" id="KW-0012">Acyltransferase</keyword>
<dbReference type="GO" id="GO:0009103">
    <property type="term" value="P:lipopolysaccharide biosynthetic process"/>
    <property type="evidence" value="ECO:0007669"/>
    <property type="project" value="TreeGrafter"/>
</dbReference>
<evidence type="ECO:0000256" key="1">
    <source>
        <dbReference type="ARBA" id="ARBA00004651"/>
    </source>
</evidence>
<feature type="compositionally biased region" description="Basic and acidic residues" evidence="8">
    <location>
        <begin position="435"/>
        <end position="447"/>
    </location>
</feature>
<keyword evidence="5 9" id="KW-1133">Transmembrane helix</keyword>
<dbReference type="PANTHER" id="PTHR23028:SF53">
    <property type="entry name" value="ACYL_TRANSF_3 DOMAIN-CONTAINING PROTEIN"/>
    <property type="match status" value="1"/>
</dbReference>
<feature type="transmembrane region" description="Helical" evidence="9">
    <location>
        <begin position="353"/>
        <end position="374"/>
    </location>
</feature>
<feature type="transmembrane region" description="Helical" evidence="9">
    <location>
        <begin position="88"/>
        <end position="107"/>
    </location>
</feature>
<keyword evidence="4 9" id="KW-0812">Transmembrane</keyword>
<name>A0A943TDQ8_9MICC</name>
<dbReference type="InterPro" id="IPR002656">
    <property type="entry name" value="Acyl_transf_3_dom"/>
</dbReference>
<evidence type="ECO:0000313" key="11">
    <source>
        <dbReference type="EMBL" id="MBS6635412.1"/>
    </source>
</evidence>
<evidence type="ECO:0000256" key="5">
    <source>
        <dbReference type="ARBA" id="ARBA00022989"/>
    </source>
</evidence>
<dbReference type="RefSeq" id="WP_303953342.1">
    <property type="nucleotide sequence ID" value="NZ_JAGZXI010000010.1"/>
</dbReference>
<dbReference type="Gene3D" id="3.40.50.1110">
    <property type="entry name" value="SGNH hydrolase"/>
    <property type="match status" value="1"/>
</dbReference>
<keyword evidence="6 9" id="KW-0472">Membrane</keyword>
<accession>A0A943TDQ8</accession>
<keyword evidence="2" id="KW-1003">Cell membrane</keyword>
<evidence type="ECO:0000256" key="2">
    <source>
        <dbReference type="ARBA" id="ARBA00022475"/>
    </source>
</evidence>
<keyword evidence="3" id="KW-0808">Transferase</keyword>
<comment type="caution">
    <text evidence="11">The sequence shown here is derived from an EMBL/GenBank/DDBJ whole genome shotgun (WGS) entry which is preliminary data.</text>
</comment>
<dbReference type="Proteomes" id="UP000739069">
    <property type="component" value="Unassembled WGS sequence"/>
</dbReference>
<dbReference type="AlphaFoldDB" id="A0A943TDQ8"/>
<protein>
    <submittedName>
        <fullName evidence="11">Acyltransferase</fullName>
    </submittedName>
</protein>
<dbReference type="PANTHER" id="PTHR23028">
    <property type="entry name" value="ACETYLTRANSFERASE"/>
    <property type="match status" value="1"/>
</dbReference>
<evidence type="ECO:0000313" key="12">
    <source>
        <dbReference type="Proteomes" id="UP000739069"/>
    </source>
</evidence>
<dbReference type="Pfam" id="PF01757">
    <property type="entry name" value="Acyl_transf_3"/>
    <property type="match status" value="1"/>
</dbReference>
<evidence type="ECO:0000256" key="4">
    <source>
        <dbReference type="ARBA" id="ARBA00022692"/>
    </source>
</evidence>
<dbReference type="GO" id="GO:0016747">
    <property type="term" value="F:acyltransferase activity, transferring groups other than amino-acyl groups"/>
    <property type="evidence" value="ECO:0007669"/>
    <property type="project" value="InterPro"/>
</dbReference>
<feature type="transmembrane region" description="Helical" evidence="9">
    <location>
        <begin position="285"/>
        <end position="309"/>
    </location>
</feature>
<comment type="subcellular location">
    <subcellularLocation>
        <location evidence="1">Cell membrane</location>
        <topology evidence="1">Multi-pass membrane protein</topology>
    </subcellularLocation>
</comment>
<dbReference type="GO" id="GO:0005886">
    <property type="term" value="C:plasma membrane"/>
    <property type="evidence" value="ECO:0007669"/>
    <property type="project" value="UniProtKB-SubCell"/>
</dbReference>
<evidence type="ECO:0000256" key="3">
    <source>
        <dbReference type="ARBA" id="ARBA00022679"/>
    </source>
</evidence>
<feature type="region of interest" description="Disordered" evidence="8">
    <location>
        <begin position="428"/>
        <end position="447"/>
    </location>
</feature>
<feature type="transmembrane region" description="Helical" evidence="9">
    <location>
        <begin position="209"/>
        <end position="229"/>
    </location>
</feature>
<dbReference type="EMBL" id="JAGZXI010000010">
    <property type="protein sequence ID" value="MBS6635412.1"/>
    <property type="molecule type" value="Genomic_DNA"/>
</dbReference>
<evidence type="ECO:0000256" key="9">
    <source>
        <dbReference type="SAM" id="Phobius"/>
    </source>
</evidence>